<dbReference type="GO" id="GO:0005886">
    <property type="term" value="C:plasma membrane"/>
    <property type="evidence" value="ECO:0007669"/>
    <property type="project" value="UniProtKB-SubCell"/>
</dbReference>
<keyword evidence="5" id="KW-0547">Nucleotide-binding</keyword>
<evidence type="ECO:0000256" key="6">
    <source>
        <dbReference type="ARBA" id="ARBA00023134"/>
    </source>
</evidence>
<dbReference type="InterPro" id="IPR003578">
    <property type="entry name" value="Small_GTPase_Rho"/>
</dbReference>
<keyword evidence="4" id="KW-0488">Methylation</keyword>
<dbReference type="Pfam" id="PF00071">
    <property type="entry name" value="Ras"/>
    <property type="match status" value="1"/>
</dbReference>
<comment type="caution">
    <text evidence="12">The sequence shown here is derived from an EMBL/GenBank/DDBJ whole genome shotgun (WGS) entry which is preliminary data.</text>
</comment>
<dbReference type="InterPro" id="IPR001806">
    <property type="entry name" value="Small_GTPase"/>
</dbReference>
<dbReference type="SMART" id="SM00174">
    <property type="entry name" value="RHO"/>
    <property type="match status" value="1"/>
</dbReference>
<reference evidence="12 13" key="1">
    <citation type="journal article" date="2013" name="BMC Genomics">
        <title>High quality de novo sequencing and assembly of the Saccharomyces arboricolus genome.</title>
        <authorList>
            <person name="Liti G."/>
            <person name="Nguyen Ba A.N."/>
            <person name="Blythe M."/>
            <person name="Mueller C.A."/>
            <person name="Bergstroem A."/>
            <person name="Cubillos F.A."/>
            <person name="Dafhnis-Calas F."/>
            <person name="Khoshraftar S."/>
            <person name="Malla S."/>
            <person name="Mehta N."/>
            <person name="Siow C.C."/>
            <person name="Warringer J."/>
            <person name="Moses A.M."/>
            <person name="Louis E.J."/>
            <person name="Nieduszynski C.A."/>
        </authorList>
    </citation>
    <scope>NUCLEOTIDE SEQUENCE [LARGE SCALE GENOMIC DNA]</scope>
    <source>
        <strain evidence="13">H-6 / AS 2.3317 / CBS 10644</strain>
    </source>
</reference>
<evidence type="ECO:0000256" key="7">
    <source>
        <dbReference type="ARBA" id="ARBA00023136"/>
    </source>
</evidence>
<dbReference type="FunFam" id="3.40.50.300:FF:000983">
    <property type="entry name" value="Rho family GTPase"/>
    <property type="match status" value="1"/>
</dbReference>
<keyword evidence="3" id="KW-1003">Cell membrane</keyword>
<dbReference type="PANTHER" id="PTHR24072">
    <property type="entry name" value="RHO FAMILY GTPASE"/>
    <property type="match status" value="1"/>
</dbReference>
<accession>J8Q2I8</accession>
<evidence type="ECO:0000256" key="1">
    <source>
        <dbReference type="ARBA" id="ARBA00004342"/>
    </source>
</evidence>
<dbReference type="PROSITE" id="PS51421">
    <property type="entry name" value="RAS"/>
    <property type="match status" value="1"/>
</dbReference>
<comment type="subcellular location">
    <subcellularLocation>
        <location evidence="1">Cell membrane</location>
        <topology evidence="1">Lipid-anchor</topology>
        <orientation evidence="1">Cytoplasmic side</orientation>
    </subcellularLocation>
</comment>
<dbReference type="InterPro" id="IPR027417">
    <property type="entry name" value="P-loop_NTPase"/>
</dbReference>
<feature type="region of interest" description="Disordered" evidence="11">
    <location>
        <begin position="1"/>
        <end position="45"/>
    </location>
</feature>
<keyword evidence="6" id="KW-0342">GTP-binding</keyword>
<dbReference type="Gene3D" id="3.40.50.300">
    <property type="entry name" value="P-loop containing nucleotide triphosphate hydrolases"/>
    <property type="match status" value="1"/>
</dbReference>
<dbReference type="GO" id="GO:0005525">
    <property type="term" value="F:GTP binding"/>
    <property type="evidence" value="ECO:0007669"/>
    <property type="project" value="UniProtKB-KW"/>
</dbReference>
<dbReference type="PROSITE" id="PS51419">
    <property type="entry name" value="RAB"/>
    <property type="match status" value="1"/>
</dbReference>
<gene>
    <name evidence="12" type="ORF">SU7_2074</name>
</gene>
<dbReference type="NCBIfam" id="TIGR00231">
    <property type="entry name" value="small_GTP"/>
    <property type="match status" value="1"/>
</dbReference>
<dbReference type="SUPFAM" id="SSF52540">
    <property type="entry name" value="P-loop containing nucleoside triphosphate hydrolases"/>
    <property type="match status" value="1"/>
</dbReference>
<dbReference type="GO" id="GO:0007264">
    <property type="term" value="P:small GTPase-mediated signal transduction"/>
    <property type="evidence" value="ECO:0007669"/>
    <property type="project" value="InterPro"/>
</dbReference>
<evidence type="ECO:0000256" key="11">
    <source>
        <dbReference type="SAM" id="MobiDB-lite"/>
    </source>
</evidence>
<dbReference type="EMBL" id="ALIE01000129">
    <property type="protein sequence ID" value="EJS42866.1"/>
    <property type="molecule type" value="Genomic_DNA"/>
</dbReference>
<name>J8Q2I8_SACAR</name>
<dbReference type="OrthoDB" id="4031310at2759"/>
<keyword evidence="7" id="KW-0472">Membrane</keyword>
<evidence type="ECO:0000256" key="10">
    <source>
        <dbReference type="ARBA" id="ARBA00067969"/>
    </source>
</evidence>
<evidence type="ECO:0000256" key="5">
    <source>
        <dbReference type="ARBA" id="ARBA00022741"/>
    </source>
</evidence>
<dbReference type="Proteomes" id="UP000006968">
    <property type="component" value="Chromosome XI"/>
</dbReference>
<dbReference type="GO" id="GO:0003924">
    <property type="term" value="F:GTPase activity"/>
    <property type="evidence" value="ECO:0007669"/>
    <property type="project" value="InterPro"/>
</dbReference>
<dbReference type="HOGENOM" id="CLU_041217_21_1_1"/>
<keyword evidence="9" id="KW-0636">Prenylation</keyword>
<proteinExistence type="inferred from homology"/>
<dbReference type="SMART" id="SM00175">
    <property type="entry name" value="RAB"/>
    <property type="match status" value="1"/>
</dbReference>
<evidence type="ECO:0000256" key="8">
    <source>
        <dbReference type="ARBA" id="ARBA00023288"/>
    </source>
</evidence>
<dbReference type="InterPro" id="IPR005225">
    <property type="entry name" value="Small_GTP-bd"/>
</dbReference>
<keyword evidence="13" id="KW-1185">Reference proteome</keyword>
<evidence type="ECO:0000313" key="12">
    <source>
        <dbReference type="EMBL" id="EJS42866.1"/>
    </source>
</evidence>
<evidence type="ECO:0000256" key="2">
    <source>
        <dbReference type="ARBA" id="ARBA00010142"/>
    </source>
</evidence>
<organism evidence="12 13">
    <name type="scientific">Saccharomyces arboricola (strain H-6 / AS 2.3317 / CBS 10644)</name>
    <name type="common">Yeast</name>
    <dbReference type="NCBI Taxonomy" id="1160507"/>
    <lineage>
        <taxon>Eukaryota</taxon>
        <taxon>Fungi</taxon>
        <taxon>Dikarya</taxon>
        <taxon>Ascomycota</taxon>
        <taxon>Saccharomycotina</taxon>
        <taxon>Saccharomycetes</taxon>
        <taxon>Saccharomycetales</taxon>
        <taxon>Saccharomycetaceae</taxon>
        <taxon>Saccharomyces</taxon>
    </lineage>
</organism>
<dbReference type="SMART" id="SM00176">
    <property type="entry name" value="RAN"/>
    <property type="match status" value="1"/>
</dbReference>
<sequence length="292" mass="32313">MNTLLFKRGNSHGGKQSEITSQGSSLSSTALPETPGPLDEKDLPRLPTPFARSLSTIPSYEQMKRTNKLPDYHIKIVVVGDGAVGKTCLLISYVQGTFPTDYIPTIFENYVTNIEGPNGQVIELALWDTAGQEEYSRLRPLSYTNADVLMICYSVGSKTSLRNVQDLWFPEVKHFCPSIPIMLVGLKSDLYQADNIADLVDPNAAESLAKCLGAFSHIQCSARLNDNVNEVFETAIHTLLSDSLYVPKVPTHTLKNPFKRNTAKPGTYTSTEDTNISVSKPKRLRKNKCILM</sequence>
<keyword evidence="8" id="KW-0449">Lipoprotein</keyword>
<evidence type="ECO:0000256" key="4">
    <source>
        <dbReference type="ARBA" id="ARBA00022481"/>
    </source>
</evidence>
<dbReference type="AlphaFoldDB" id="J8Q2I8"/>
<dbReference type="PROSITE" id="PS51420">
    <property type="entry name" value="RHO"/>
    <property type="match status" value="1"/>
</dbReference>
<comment type="similarity">
    <text evidence="2">Belongs to the small GTPase superfamily. Rho family.</text>
</comment>
<dbReference type="SMART" id="SM00173">
    <property type="entry name" value="RAS"/>
    <property type="match status" value="1"/>
</dbReference>
<dbReference type="CDD" id="cd04132">
    <property type="entry name" value="Rho4_like"/>
    <property type="match status" value="1"/>
</dbReference>
<protein>
    <recommendedName>
        <fullName evidence="10">GTP-binding protein RHO4</fullName>
    </recommendedName>
</protein>
<evidence type="ECO:0000313" key="13">
    <source>
        <dbReference type="Proteomes" id="UP000006968"/>
    </source>
</evidence>
<dbReference type="PRINTS" id="PR00449">
    <property type="entry name" value="RASTRNSFRMNG"/>
</dbReference>
<feature type="compositionally biased region" description="Polar residues" evidence="11">
    <location>
        <begin position="13"/>
        <end position="31"/>
    </location>
</feature>
<evidence type="ECO:0000256" key="9">
    <source>
        <dbReference type="ARBA" id="ARBA00023289"/>
    </source>
</evidence>
<evidence type="ECO:0000256" key="3">
    <source>
        <dbReference type="ARBA" id="ARBA00022475"/>
    </source>
</evidence>